<feature type="compositionally biased region" description="Polar residues" evidence="1">
    <location>
        <begin position="31"/>
        <end position="40"/>
    </location>
</feature>
<dbReference type="AlphaFoldDB" id="A0A067QV13"/>
<feature type="compositionally biased region" description="Basic and acidic residues" evidence="1">
    <location>
        <begin position="550"/>
        <end position="562"/>
    </location>
</feature>
<feature type="compositionally biased region" description="Polar residues" evidence="1">
    <location>
        <begin position="1"/>
        <end position="12"/>
    </location>
</feature>
<reference evidence="2 3" key="1">
    <citation type="journal article" date="2014" name="Nat. Commun.">
        <title>Molecular traces of alternative social organization in a termite genome.</title>
        <authorList>
            <person name="Terrapon N."/>
            <person name="Li C."/>
            <person name="Robertson H.M."/>
            <person name="Ji L."/>
            <person name="Meng X."/>
            <person name="Booth W."/>
            <person name="Chen Z."/>
            <person name="Childers C.P."/>
            <person name="Glastad K.M."/>
            <person name="Gokhale K."/>
            <person name="Gowin J."/>
            <person name="Gronenberg W."/>
            <person name="Hermansen R.A."/>
            <person name="Hu H."/>
            <person name="Hunt B.G."/>
            <person name="Huylmans A.K."/>
            <person name="Khalil S.M."/>
            <person name="Mitchell R.D."/>
            <person name="Munoz-Torres M.C."/>
            <person name="Mustard J.A."/>
            <person name="Pan H."/>
            <person name="Reese J.T."/>
            <person name="Scharf M.E."/>
            <person name="Sun F."/>
            <person name="Vogel H."/>
            <person name="Xiao J."/>
            <person name="Yang W."/>
            <person name="Yang Z."/>
            <person name="Yang Z."/>
            <person name="Zhou J."/>
            <person name="Zhu J."/>
            <person name="Brent C.S."/>
            <person name="Elsik C.G."/>
            <person name="Goodisman M.A."/>
            <person name="Liberles D.A."/>
            <person name="Roe R.M."/>
            <person name="Vargo E.L."/>
            <person name="Vilcinskas A."/>
            <person name="Wang J."/>
            <person name="Bornberg-Bauer E."/>
            <person name="Korb J."/>
            <person name="Zhang G."/>
            <person name="Liebig J."/>
        </authorList>
    </citation>
    <scope>NUCLEOTIDE SEQUENCE [LARGE SCALE GENOMIC DNA]</scope>
    <source>
        <tissue evidence="2">Whole organism</tissue>
    </source>
</reference>
<organism evidence="2 3">
    <name type="scientific">Zootermopsis nevadensis</name>
    <name type="common">Dampwood termite</name>
    <dbReference type="NCBI Taxonomy" id="136037"/>
    <lineage>
        <taxon>Eukaryota</taxon>
        <taxon>Metazoa</taxon>
        <taxon>Ecdysozoa</taxon>
        <taxon>Arthropoda</taxon>
        <taxon>Hexapoda</taxon>
        <taxon>Insecta</taxon>
        <taxon>Pterygota</taxon>
        <taxon>Neoptera</taxon>
        <taxon>Polyneoptera</taxon>
        <taxon>Dictyoptera</taxon>
        <taxon>Blattodea</taxon>
        <taxon>Blattoidea</taxon>
        <taxon>Termitoidae</taxon>
        <taxon>Termopsidae</taxon>
        <taxon>Zootermopsis</taxon>
    </lineage>
</organism>
<keyword evidence="3" id="KW-1185">Reference proteome</keyword>
<dbReference type="InParanoid" id="A0A067QV13"/>
<sequence length="587" mass="65899">MATLNHHTNPNPLTVPFYPGEDGNFYASPGHIQTQQQQANDAEGSGDIQSPTGAYYRYSVQDDVSDVTQATENVPHIISTSESYIQPHSGYINSKGNARNHGPYDSSETTPFPMAEDNANPLHSVLQVVTNPSPGSKPPRRGAVRNRQRDSLRVYVDQTMGTHKSKDNTGTHTYYSDTLSHPFTATASRGNKYQYQEADMSSTEFTPVRQVSSLTQRDTKQKQMDHSHTQVAVEDDTTKPLRDVKNGRIKQRHKPVITDFYTSTTETTEYLSTSSTTQNNGWETYNSWQGTTPYQKEVSYFELTVPTQPKHKVTDKISGSRLNSELDYTTPTLAEYTTVKLTNIPDPHSTSTPVTYSGIQMSTRPTNELLESIYDIANTMFKPQYDTVNENVDFEPSSLSANQDSFTELVLPHPNIATTTVPSTTSLKSRYWRPVKKISRPPTIINNVTKYTTSSTYHTIPETYTIRHRPSNDHPSLPVRHRIHRPQTMSLQSTIANVITTALPSNDTDTTLSTGIKSPSRTRSQSPVTPRRLRRPTKTRVDMTSTKVYADSDKSESFERPLQDVNRLNKKPQGSTMTAPSQRYSSK</sequence>
<feature type="compositionally biased region" description="Polar residues" evidence="1">
    <location>
        <begin position="504"/>
        <end position="526"/>
    </location>
</feature>
<feature type="compositionally biased region" description="Polar residues" evidence="1">
    <location>
        <begin position="572"/>
        <end position="587"/>
    </location>
</feature>
<dbReference type="Proteomes" id="UP000027135">
    <property type="component" value="Unassembled WGS sequence"/>
</dbReference>
<proteinExistence type="predicted"/>
<feature type="region of interest" description="Disordered" evidence="1">
    <location>
        <begin position="198"/>
        <end position="230"/>
    </location>
</feature>
<protein>
    <submittedName>
        <fullName evidence="2">Uncharacterized protein</fullName>
    </submittedName>
</protein>
<evidence type="ECO:0000256" key="1">
    <source>
        <dbReference type="SAM" id="MobiDB-lite"/>
    </source>
</evidence>
<feature type="region of interest" description="Disordered" evidence="1">
    <location>
        <begin position="1"/>
        <end position="51"/>
    </location>
</feature>
<feature type="region of interest" description="Disordered" evidence="1">
    <location>
        <begin position="504"/>
        <end position="587"/>
    </location>
</feature>
<name>A0A067QV13_ZOONE</name>
<feature type="compositionally biased region" description="Basic and acidic residues" evidence="1">
    <location>
        <begin position="217"/>
        <end position="228"/>
    </location>
</feature>
<accession>A0A067QV13</accession>
<gene>
    <name evidence="2" type="ORF">L798_00410</name>
</gene>
<dbReference type="EMBL" id="KK853231">
    <property type="protein sequence ID" value="KDR09617.1"/>
    <property type="molecule type" value="Genomic_DNA"/>
</dbReference>
<evidence type="ECO:0000313" key="3">
    <source>
        <dbReference type="Proteomes" id="UP000027135"/>
    </source>
</evidence>
<feature type="compositionally biased region" description="Polar residues" evidence="1">
    <location>
        <begin position="198"/>
        <end position="216"/>
    </location>
</feature>
<evidence type="ECO:0000313" key="2">
    <source>
        <dbReference type="EMBL" id="KDR09617.1"/>
    </source>
</evidence>